<evidence type="ECO:0000313" key="1">
    <source>
        <dbReference type="EMBL" id="PSL26150.1"/>
    </source>
</evidence>
<keyword evidence="2" id="KW-1185">Reference proteome</keyword>
<gene>
    <name evidence="1" type="ORF">CLV60_110129</name>
</gene>
<dbReference type="AlphaFoldDB" id="A0A2P8FWQ0"/>
<name>A0A2P8FWQ0_9BACT</name>
<dbReference type="RefSeq" id="WP_106597316.1">
    <property type="nucleotide sequence ID" value="NZ_PYAS01000010.1"/>
</dbReference>
<accession>A0A2P8FWQ0</accession>
<evidence type="ECO:0000313" key="2">
    <source>
        <dbReference type="Proteomes" id="UP000241964"/>
    </source>
</evidence>
<reference evidence="1 2" key="1">
    <citation type="submission" date="2018-03" db="EMBL/GenBank/DDBJ databases">
        <title>Genomic Encyclopedia of Archaeal and Bacterial Type Strains, Phase II (KMG-II): from individual species to whole genera.</title>
        <authorList>
            <person name="Goeker M."/>
        </authorList>
    </citation>
    <scope>NUCLEOTIDE SEQUENCE [LARGE SCALE GENOMIC DNA]</scope>
    <source>
        <strain evidence="1 2">DSM 29057</strain>
    </source>
</reference>
<comment type="caution">
    <text evidence="1">The sequence shown here is derived from an EMBL/GenBank/DDBJ whole genome shotgun (WGS) entry which is preliminary data.</text>
</comment>
<proteinExistence type="predicted"/>
<organism evidence="1 2">
    <name type="scientific">Dyadobacter jiangsuensis</name>
    <dbReference type="NCBI Taxonomy" id="1591085"/>
    <lineage>
        <taxon>Bacteria</taxon>
        <taxon>Pseudomonadati</taxon>
        <taxon>Bacteroidota</taxon>
        <taxon>Cytophagia</taxon>
        <taxon>Cytophagales</taxon>
        <taxon>Spirosomataceae</taxon>
        <taxon>Dyadobacter</taxon>
    </lineage>
</organism>
<dbReference type="Proteomes" id="UP000241964">
    <property type="component" value="Unassembled WGS sequence"/>
</dbReference>
<dbReference type="OrthoDB" id="5771572at2"/>
<sequence length="113" mass="12832">MHTVTIEIPEGLDKKGLLLSFAEQLYHKDLISVEQAADLAGIEVEEFVKTDLPKSDGDHWLSDAKSHQTMEELFQAQIRERGYTGADKKKVDALRDKLDIREPLELLLSQLTK</sequence>
<protein>
    <submittedName>
        <fullName evidence="1">Uncharacterized protein</fullName>
    </submittedName>
</protein>
<dbReference type="EMBL" id="PYAS01000010">
    <property type="protein sequence ID" value="PSL26150.1"/>
    <property type="molecule type" value="Genomic_DNA"/>
</dbReference>